<feature type="compositionally biased region" description="Basic and acidic residues" evidence="1">
    <location>
        <begin position="1"/>
        <end position="15"/>
    </location>
</feature>
<gene>
    <name evidence="2" type="ordered locus">Mpop_5169</name>
</gene>
<proteinExistence type="predicted"/>
<feature type="region of interest" description="Disordered" evidence="1">
    <location>
        <begin position="1"/>
        <end position="20"/>
    </location>
</feature>
<dbReference type="KEGG" id="mpo:Mpop_5169"/>
<sequence length="107" mass="11372">MDTSSRKLEERDDRNSAGQHGLARFEVTGLDADRNLICSLARRLAEPGAESAALRKAIAAVIDTKPPASDNRPSKRGGILAALRSSPLVGAGLDLTKVRHSGRTIDL</sequence>
<organism evidence="2 3">
    <name type="scientific">Methylorubrum populi (strain ATCC BAA-705 / NCIMB 13946 / BJ001)</name>
    <name type="common">Methylobacterium populi</name>
    <dbReference type="NCBI Taxonomy" id="441620"/>
    <lineage>
        <taxon>Bacteria</taxon>
        <taxon>Pseudomonadati</taxon>
        <taxon>Pseudomonadota</taxon>
        <taxon>Alphaproteobacteria</taxon>
        <taxon>Hyphomicrobiales</taxon>
        <taxon>Methylobacteriaceae</taxon>
        <taxon>Methylorubrum</taxon>
    </lineage>
</organism>
<dbReference type="eggNOG" id="ENOG5031248">
    <property type="taxonomic scope" value="Bacteria"/>
</dbReference>
<dbReference type="RefSeq" id="WP_012456859.1">
    <property type="nucleotide sequence ID" value="NC_010725.1"/>
</dbReference>
<name>B1Z8W3_METPB</name>
<dbReference type="OrthoDB" id="7360905at2"/>
<evidence type="ECO:0000256" key="1">
    <source>
        <dbReference type="SAM" id="MobiDB-lite"/>
    </source>
</evidence>
<evidence type="ECO:0000313" key="3">
    <source>
        <dbReference type="Proteomes" id="UP000007136"/>
    </source>
</evidence>
<dbReference type="STRING" id="441620.Mpop_5169"/>
<dbReference type="HOGENOM" id="CLU_180803_0_0_5"/>
<dbReference type="Proteomes" id="UP000007136">
    <property type="component" value="Chromosome"/>
</dbReference>
<dbReference type="EMBL" id="CP001029">
    <property type="protein sequence ID" value="ACB83263.1"/>
    <property type="molecule type" value="Genomic_DNA"/>
</dbReference>
<reference evidence="2 3" key="1">
    <citation type="submission" date="2008-04" db="EMBL/GenBank/DDBJ databases">
        <title>Complete sequence of chromosome of Methylobacterium populi BJ001.</title>
        <authorList>
            <consortium name="US DOE Joint Genome Institute"/>
            <person name="Copeland A."/>
            <person name="Lucas S."/>
            <person name="Lapidus A."/>
            <person name="Glavina del Rio T."/>
            <person name="Dalin E."/>
            <person name="Tice H."/>
            <person name="Bruce D."/>
            <person name="Goodwin L."/>
            <person name="Pitluck S."/>
            <person name="Chertkov O."/>
            <person name="Brettin T."/>
            <person name="Detter J.C."/>
            <person name="Han C."/>
            <person name="Kuske C.R."/>
            <person name="Schmutz J."/>
            <person name="Larimer F."/>
            <person name="Land M."/>
            <person name="Hauser L."/>
            <person name="Kyrpides N."/>
            <person name="Mikhailova N."/>
            <person name="Marx C."/>
            <person name="Richardson P."/>
        </authorList>
    </citation>
    <scope>NUCLEOTIDE SEQUENCE [LARGE SCALE GENOMIC DNA]</scope>
    <source>
        <strain evidence="3">ATCC BAA-705 / NCIMB 13946 / BJ001</strain>
    </source>
</reference>
<accession>B1Z8W3</accession>
<protein>
    <submittedName>
        <fullName evidence="2">Uncharacterized protein</fullName>
    </submittedName>
</protein>
<dbReference type="AlphaFoldDB" id="B1Z8W3"/>
<evidence type="ECO:0000313" key="2">
    <source>
        <dbReference type="EMBL" id="ACB83263.1"/>
    </source>
</evidence>